<evidence type="ECO:0000313" key="1">
    <source>
        <dbReference type="EMBL" id="CBY12028.1"/>
    </source>
</evidence>
<reference evidence="1" key="1">
    <citation type="journal article" date="2010" name="Science">
        <title>Plasticity of animal genome architecture unmasked by rapid evolution of a pelagic tunicate.</title>
        <authorList>
            <person name="Denoeud F."/>
            <person name="Henriet S."/>
            <person name="Mungpakdee S."/>
            <person name="Aury J.M."/>
            <person name="Da Silva C."/>
            <person name="Brinkmann H."/>
            <person name="Mikhaleva J."/>
            <person name="Olsen L.C."/>
            <person name="Jubin C."/>
            <person name="Canestro C."/>
            <person name="Bouquet J.M."/>
            <person name="Danks G."/>
            <person name="Poulain J."/>
            <person name="Campsteijn C."/>
            <person name="Adamski M."/>
            <person name="Cross I."/>
            <person name="Yadetie F."/>
            <person name="Muffato M."/>
            <person name="Louis A."/>
            <person name="Butcher S."/>
            <person name="Tsagkogeorga G."/>
            <person name="Konrad A."/>
            <person name="Singh S."/>
            <person name="Jensen M.F."/>
            <person name="Cong E.H."/>
            <person name="Eikeseth-Otteraa H."/>
            <person name="Noel B."/>
            <person name="Anthouard V."/>
            <person name="Porcel B.M."/>
            <person name="Kachouri-Lafond R."/>
            <person name="Nishino A."/>
            <person name="Ugolini M."/>
            <person name="Chourrout P."/>
            <person name="Nishida H."/>
            <person name="Aasland R."/>
            <person name="Huzurbazar S."/>
            <person name="Westhof E."/>
            <person name="Delsuc F."/>
            <person name="Lehrach H."/>
            <person name="Reinhardt R."/>
            <person name="Weissenbach J."/>
            <person name="Roy S.W."/>
            <person name="Artiguenave F."/>
            <person name="Postlethwait J.H."/>
            <person name="Manak J.R."/>
            <person name="Thompson E.M."/>
            <person name="Jaillon O."/>
            <person name="Du Pasquier L."/>
            <person name="Boudinot P."/>
            <person name="Liberles D.A."/>
            <person name="Volff J.N."/>
            <person name="Philippe H."/>
            <person name="Lenhard B."/>
            <person name="Roest Crollius H."/>
            <person name="Wincker P."/>
            <person name="Chourrout D."/>
        </authorList>
    </citation>
    <scope>NUCLEOTIDE SEQUENCE [LARGE SCALE GENOMIC DNA]</scope>
</reference>
<organism evidence="1">
    <name type="scientific">Oikopleura dioica</name>
    <name type="common">Tunicate</name>
    <dbReference type="NCBI Taxonomy" id="34765"/>
    <lineage>
        <taxon>Eukaryota</taxon>
        <taxon>Metazoa</taxon>
        <taxon>Chordata</taxon>
        <taxon>Tunicata</taxon>
        <taxon>Appendicularia</taxon>
        <taxon>Copelata</taxon>
        <taxon>Oikopleuridae</taxon>
        <taxon>Oikopleura</taxon>
    </lineage>
</organism>
<dbReference type="OrthoDB" id="10552048at2759"/>
<name>E4XQE2_OIKDI</name>
<dbReference type="InParanoid" id="E4XQE2"/>
<accession>E4XQE2</accession>
<sequence>MPTFPVRHLNATFKNDDEVPYTAQENEENMLECLHVVKYGLEMCKQLCLRYDDKKYFFAVMKECEDICLQIGIPTKKVCPLNSGCASGCPCSDYLCSKSILTKKFLLLEPTAYISDEPFLRQVLTISFFYNKLFVLDKIDKRVK</sequence>
<dbReference type="EMBL" id="FN653104">
    <property type="protein sequence ID" value="CBY12028.1"/>
    <property type="molecule type" value="Genomic_DNA"/>
</dbReference>
<dbReference type="AlphaFoldDB" id="E4XQE2"/>
<dbReference type="Proteomes" id="UP000001307">
    <property type="component" value="Unassembled WGS sequence"/>
</dbReference>
<proteinExistence type="predicted"/>
<keyword evidence="2" id="KW-1185">Reference proteome</keyword>
<evidence type="ECO:0000313" key="2">
    <source>
        <dbReference type="Proteomes" id="UP000001307"/>
    </source>
</evidence>
<gene>
    <name evidence="1" type="ORF">GSOID_T00017446001</name>
</gene>
<protein>
    <submittedName>
        <fullName evidence="1">Uncharacterized protein</fullName>
    </submittedName>
</protein>